<dbReference type="PANTHER" id="PTHR30328">
    <property type="entry name" value="TRANSCRIPTIONAL REPRESSOR"/>
    <property type="match status" value="1"/>
</dbReference>
<dbReference type="Pfam" id="PF00440">
    <property type="entry name" value="TetR_N"/>
    <property type="match status" value="1"/>
</dbReference>
<sequence length="201" mass="23406">MDQNTEDIIRASARKVFTEKGFSGTRMQDIADKAGINRALLHYYFRSKEKLFEVIFDEAFNRFLTTVQPIMVADIPLFEKIEQLVEAEISLCEANPCNAMFIMHEMMQNPAIMERRNVGKLYKVFLDNFSAALQEEHKAGHVVKIDAEQLFLHIISLILFPFIGKAYLQKAFDMDEEGYWKMIQRRKKEVARFVINAIKVC</sequence>
<dbReference type="Pfam" id="PF17938">
    <property type="entry name" value="TetR_C_29"/>
    <property type="match status" value="1"/>
</dbReference>
<dbReference type="InterPro" id="IPR050109">
    <property type="entry name" value="HTH-type_TetR-like_transc_reg"/>
</dbReference>
<dbReference type="InterPro" id="IPR001647">
    <property type="entry name" value="HTH_TetR"/>
</dbReference>
<feature type="DNA-binding region" description="H-T-H motif" evidence="2">
    <location>
        <begin position="26"/>
        <end position="45"/>
    </location>
</feature>
<dbReference type="AlphaFoldDB" id="A0A4R8DUS2"/>
<name>A0A4R8DUS2_9BACT</name>
<dbReference type="InterPro" id="IPR009057">
    <property type="entry name" value="Homeodomain-like_sf"/>
</dbReference>
<dbReference type="InterPro" id="IPR036271">
    <property type="entry name" value="Tet_transcr_reg_TetR-rel_C_sf"/>
</dbReference>
<proteinExistence type="predicted"/>
<dbReference type="EMBL" id="SODV01000001">
    <property type="protein sequence ID" value="TDX01668.1"/>
    <property type="molecule type" value="Genomic_DNA"/>
</dbReference>
<evidence type="ECO:0000256" key="2">
    <source>
        <dbReference type="PROSITE-ProRule" id="PRU00335"/>
    </source>
</evidence>
<evidence type="ECO:0000313" key="4">
    <source>
        <dbReference type="EMBL" id="TDX01668.1"/>
    </source>
</evidence>
<dbReference type="InterPro" id="IPR041474">
    <property type="entry name" value="NicS_C"/>
</dbReference>
<dbReference type="Gene3D" id="1.10.357.10">
    <property type="entry name" value="Tetracycline Repressor, domain 2"/>
    <property type="match status" value="1"/>
</dbReference>
<dbReference type="Proteomes" id="UP000294498">
    <property type="component" value="Unassembled WGS sequence"/>
</dbReference>
<dbReference type="PRINTS" id="PR00455">
    <property type="entry name" value="HTHTETR"/>
</dbReference>
<keyword evidence="5" id="KW-1185">Reference proteome</keyword>
<protein>
    <submittedName>
        <fullName evidence="4">TetR family transcriptional regulator</fullName>
    </submittedName>
</protein>
<evidence type="ECO:0000313" key="5">
    <source>
        <dbReference type="Proteomes" id="UP000294498"/>
    </source>
</evidence>
<dbReference type="SUPFAM" id="SSF48498">
    <property type="entry name" value="Tetracyclin repressor-like, C-terminal domain"/>
    <property type="match status" value="1"/>
</dbReference>
<evidence type="ECO:0000259" key="3">
    <source>
        <dbReference type="PROSITE" id="PS50977"/>
    </source>
</evidence>
<keyword evidence="1 2" id="KW-0238">DNA-binding</keyword>
<organism evidence="4 5">
    <name type="scientific">Dinghuibacter silviterrae</name>
    <dbReference type="NCBI Taxonomy" id="1539049"/>
    <lineage>
        <taxon>Bacteria</taxon>
        <taxon>Pseudomonadati</taxon>
        <taxon>Bacteroidota</taxon>
        <taxon>Chitinophagia</taxon>
        <taxon>Chitinophagales</taxon>
        <taxon>Chitinophagaceae</taxon>
        <taxon>Dinghuibacter</taxon>
    </lineage>
</organism>
<comment type="caution">
    <text evidence="4">The sequence shown here is derived from an EMBL/GenBank/DDBJ whole genome shotgun (WGS) entry which is preliminary data.</text>
</comment>
<evidence type="ECO:0000256" key="1">
    <source>
        <dbReference type="ARBA" id="ARBA00023125"/>
    </source>
</evidence>
<reference evidence="4 5" key="1">
    <citation type="submission" date="2019-03" db="EMBL/GenBank/DDBJ databases">
        <title>Genomic Encyclopedia of Type Strains, Phase IV (KMG-IV): sequencing the most valuable type-strain genomes for metagenomic binning, comparative biology and taxonomic classification.</title>
        <authorList>
            <person name="Goeker M."/>
        </authorList>
    </citation>
    <scope>NUCLEOTIDE SEQUENCE [LARGE SCALE GENOMIC DNA]</scope>
    <source>
        <strain evidence="4 5">DSM 100059</strain>
    </source>
</reference>
<gene>
    <name evidence="4" type="ORF">EDB95_2709</name>
</gene>
<dbReference type="RefSeq" id="WP_133994311.1">
    <property type="nucleotide sequence ID" value="NZ_SODV01000001.1"/>
</dbReference>
<dbReference type="PANTHER" id="PTHR30328:SF54">
    <property type="entry name" value="HTH-TYPE TRANSCRIPTIONAL REPRESSOR SCO4008"/>
    <property type="match status" value="1"/>
</dbReference>
<dbReference type="PROSITE" id="PS50977">
    <property type="entry name" value="HTH_TETR_2"/>
    <property type="match status" value="1"/>
</dbReference>
<dbReference type="SUPFAM" id="SSF46689">
    <property type="entry name" value="Homeodomain-like"/>
    <property type="match status" value="1"/>
</dbReference>
<dbReference type="OrthoDB" id="9789566at2"/>
<feature type="domain" description="HTH tetR-type" evidence="3">
    <location>
        <begin position="3"/>
        <end position="63"/>
    </location>
</feature>
<dbReference type="GO" id="GO:0003677">
    <property type="term" value="F:DNA binding"/>
    <property type="evidence" value="ECO:0007669"/>
    <property type="project" value="UniProtKB-UniRule"/>
</dbReference>
<accession>A0A4R8DUS2</accession>